<gene>
    <name evidence="1" type="ORF">AFIC_001032</name>
</gene>
<reference evidence="1 2" key="1">
    <citation type="submission" date="2022-11" db="EMBL/GenBank/DDBJ databases">
        <authorList>
            <person name="Siebert D."/>
            <person name="Busche T."/>
            <person name="Saydam E."/>
            <person name="Kalinowski J."/>
            <person name="Ruckert C."/>
            <person name="Blombach B."/>
        </authorList>
    </citation>
    <scope>NUCLEOTIDE SEQUENCE [LARGE SCALE GENOMIC DNA]</scope>
    <source>
        <strain evidence="1 2">DSM 1083</strain>
    </source>
</reference>
<dbReference type="RefSeq" id="WP_275248082.1">
    <property type="nucleotide sequence ID" value="NZ_BAABDX010000001.1"/>
</dbReference>
<keyword evidence="2" id="KW-1185">Reference proteome</keyword>
<protein>
    <submittedName>
        <fullName evidence="1">Uncharacterized protein</fullName>
    </submittedName>
</protein>
<evidence type="ECO:0000313" key="1">
    <source>
        <dbReference type="EMBL" id="WEF52541.1"/>
    </source>
</evidence>
<name>A0ABY8BSF6_AFICR</name>
<proteinExistence type="predicted"/>
<evidence type="ECO:0000313" key="2">
    <source>
        <dbReference type="Proteomes" id="UP001213907"/>
    </source>
</evidence>
<organism evidence="1 2">
    <name type="scientific">Afipia carboxydohydrogena</name>
    <name type="common">Pseudomonas carboxydohydrogena</name>
    <dbReference type="NCBI Taxonomy" id="290"/>
    <lineage>
        <taxon>Bacteria</taxon>
        <taxon>Pseudomonadati</taxon>
        <taxon>Pseudomonadota</taxon>
        <taxon>Alphaproteobacteria</taxon>
        <taxon>Hyphomicrobiales</taxon>
        <taxon>Nitrobacteraceae</taxon>
        <taxon>Afipia</taxon>
    </lineage>
</organism>
<dbReference type="EMBL" id="CP113162">
    <property type="protein sequence ID" value="WEF52541.1"/>
    <property type="molecule type" value="Genomic_DNA"/>
</dbReference>
<accession>A0ABY8BSF6</accession>
<dbReference type="Proteomes" id="UP001213907">
    <property type="component" value="Chromosome"/>
</dbReference>
<sequence length="46" mass="5368">MKTQTLKFRTKAQARSTLAPLFYAGLINPYALRRAHRGYRVEIVFI</sequence>